<feature type="compositionally biased region" description="Polar residues" evidence="1">
    <location>
        <begin position="1"/>
        <end position="14"/>
    </location>
</feature>
<accession>A0A371HHD7</accession>
<evidence type="ECO:0000313" key="2">
    <source>
        <dbReference type="EMBL" id="RDY02170.1"/>
    </source>
</evidence>
<organism evidence="2 3">
    <name type="scientific">Mucuna pruriens</name>
    <name type="common">Velvet bean</name>
    <name type="synonym">Dolichos pruriens</name>
    <dbReference type="NCBI Taxonomy" id="157652"/>
    <lineage>
        <taxon>Eukaryota</taxon>
        <taxon>Viridiplantae</taxon>
        <taxon>Streptophyta</taxon>
        <taxon>Embryophyta</taxon>
        <taxon>Tracheophyta</taxon>
        <taxon>Spermatophyta</taxon>
        <taxon>Magnoliopsida</taxon>
        <taxon>eudicotyledons</taxon>
        <taxon>Gunneridae</taxon>
        <taxon>Pentapetalae</taxon>
        <taxon>rosids</taxon>
        <taxon>fabids</taxon>
        <taxon>Fabales</taxon>
        <taxon>Fabaceae</taxon>
        <taxon>Papilionoideae</taxon>
        <taxon>50 kb inversion clade</taxon>
        <taxon>NPAAA clade</taxon>
        <taxon>indigoferoid/millettioid clade</taxon>
        <taxon>Phaseoleae</taxon>
        <taxon>Mucuna</taxon>
    </lineage>
</organism>
<dbReference type="EMBL" id="QJKJ01002592">
    <property type="protein sequence ID" value="RDY02170.1"/>
    <property type="molecule type" value="Genomic_DNA"/>
</dbReference>
<name>A0A371HHD7_MUCPR</name>
<protein>
    <submittedName>
        <fullName evidence="2">Uncharacterized protein</fullName>
    </submittedName>
</protein>
<feature type="non-terminal residue" evidence="2">
    <location>
        <position position="1"/>
    </location>
</feature>
<feature type="region of interest" description="Disordered" evidence="1">
    <location>
        <begin position="1"/>
        <end position="32"/>
    </location>
</feature>
<dbReference type="AlphaFoldDB" id="A0A371HHD7"/>
<proteinExistence type="predicted"/>
<dbReference type="Proteomes" id="UP000257109">
    <property type="component" value="Unassembled WGS sequence"/>
</dbReference>
<comment type="caution">
    <text evidence="2">The sequence shown here is derived from an EMBL/GenBank/DDBJ whole genome shotgun (WGS) entry which is preliminary data.</text>
</comment>
<reference evidence="2" key="1">
    <citation type="submission" date="2018-05" db="EMBL/GenBank/DDBJ databases">
        <title>Draft genome of Mucuna pruriens seed.</title>
        <authorList>
            <person name="Nnadi N.E."/>
            <person name="Vos R."/>
            <person name="Hasami M.H."/>
            <person name="Devisetty U.K."/>
            <person name="Aguiy J.C."/>
        </authorList>
    </citation>
    <scope>NUCLEOTIDE SEQUENCE [LARGE SCALE GENOMIC DNA]</scope>
    <source>
        <strain evidence="2">JCA_2017</strain>
    </source>
</reference>
<dbReference type="OrthoDB" id="1375734at2759"/>
<evidence type="ECO:0000313" key="3">
    <source>
        <dbReference type="Proteomes" id="UP000257109"/>
    </source>
</evidence>
<keyword evidence="3" id="KW-1185">Reference proteome</keyword>
<evidence type="ECO:0000256" key="1">
    <source>
        <dbReference type="SAM" id="MobiDB-lite"/>
    </source>
</evidence>
<sequence>MWNNKALSKSTVKRNNVGKGSRQNGSVTSEKRLAYGKRIGSEGWARGSQSRTRRLSVDCSSCSRGTSWCDRVRARGALTLCDAPRHGG</sequence>
<gene>
    <name evidence="2" type="ORF">CR513_14409</name>
</gene>